<dbReference type="FunFam" id="3.20.20.70:FF:000024">
    <property type="entry name" value="Indole-3-glycerol phosphate synthase"/>
    <property type="match status" value="1"/>
</dbReference>
<dbReference type="GO" id="GO:0000162">
    <property type="term" value="P:L-tryptophan biosynthetic process"/>
    <property type="evidence" value="ECO:0007669"/>
    <property type="project" value="UniProtKB-UniPathway"/>
</dbReference>
<evidence type="ECO:0000313" key="10">
    <source>
        <dbReference type="EnsemblPlants" id="OB09G11440.1"/>
    </source>
</evidence>
<feature type="domain" description="Indole-3-glycerol phosphate synthase" evidence="9">
    <location>
        <begin position="476"/>
        <end position="566"/>
    </location>
</feature>
<keyword evidence="8" id="KW-0456">Lyase</keyword>
<dbReference type="PANTHER" id="PTHR22854">
    <property type="entry name" value="TRYPTOPHAN BIOSYNTHESIS PROTEIN"/>
    <property type="match status" value="1"/>
</dbReference>
<dbReference type="InterPro" id="IPR011060">
    <property type="entry name" value="RibuloseP-bd_barrel"/>
</dbReference>
<reference evidence="10" key="1">
    <citation type="journal article" date="2013" name="Nat. Commun.">
        <title>Whole-genome sequencing of Oryza brachyantha reveals mechanisms underlying Oryza genome evolution.</title>
        <authorList>
            <person name="Chen J."/>
            <person name="Huang Q."/>
            <person name="Gao D."/>
            <person name="Wang J."/>
            <person name="Lang Y."/>
            <person name="Liu T."/>
            <person name="Li B."/>
            <person name="Bai Z."/>
            <person name="Luis Goicoechea J."/>
            <person name="Liang C."/>
            <person name="Chen C."/>
            <person name="Zhang W."/>
            <person name="Sun S."/>
            <person name="Liao Y."/>
            <person name="Zhang X."/>
            <person name="Yang L."/>
            <person name="Song C."/>
            <person name="Wang M."/>
            <person name="Shi J."/>
            <person name="Liu G."/>
            <person name="Liu J."/>
            <person name="Zhou H."/>
            <person name="Zhou W."/>
            <person name="Yu Q."/>
            <person name="An N."/>
            <person name="Chen Y."/>
            <person name="Cai Q."/>
            <person name="Wang B."/>
            <person name="Liu B."/>
            <person name="Min J."/>
            <person name="Huang Y."/>
            <person name="Wu H."/>
            <person name="Li Z."/>
            <person name="Zhang Y."/>
            <person name="Yin Y."/>
            <person name="Song W."/>
            <person name="Jiang J."/>
            <person name="Jackson S.A."/>
            <person name="Wing R.A."/>
            <person name="Wang J."/>
            <person name="Chen M."/>
        </authorList>
    </citation>
    <scope>NUCLEOTIDE SEQUENCE [LARGE SCALE GENOMIC DNA]</scope>
    <source>
        <strain evidence="10">cv. IRGC 101232</strain>
    </source>
</reference>
<dbReference type="Pfam" id="PF00218">
    <property type="entry name" value="IGPS"/>
    <property type="match status" value="2"/>
</dbReference>
<name>J3MVW5_ORYBR</name>
<evidence type="ECO:0000256" key="7">
    <source>
        <dbReference type="ARBA" id="ARBA00023141"/>
    </source>
</evidence>
<keyword evidence="6" id="KW-0822">Tryptophan biosynthesis</keyword>
<dbReference type="UniPathway" id="UPA00035">
    <property type="reaction ID" value="UER00043"/>
</dbReference>
<dbReference type="GO" id="GO:0004640">
    <property type="term" value="F:phosphoribosylanthranilate isomerase activity"/>
    <property type="evidence" value="ECO:0007669"/>
    <property type="project" value="TreeGrafter"/>
</dbReference>
<sequence length="575" mass="63436">MESLLAATSLPAFAFSPSSLSSSPHVVRALAGAATAPRAVCCAAAKDSILYALEHDEMFNSAEVIQWESGKSINSIAAAQGIRIRRRCRPRYPSEGSGADKAVPRNILEQIIWDKEVEVSQRKAKKPLQKVIESSQHAPPARDFVGALAAARRRNGAPALIAEVKKASPSKGVLRADFNPVEIAQSYEKNGAACLSILTDEKHFQGSFENLENVRNSGVKCPLLCKEFVIDIWQIYYARSKGADAILLIAGVLPDLDIKYMLRICKNLGMTALIEVHDERELDRVLKIDGVQLIGINNRSLETFKVDISNTKMLLEKCGDIIREKGILVVGESGLFTPEDVAYAQNAGVSAGHYNARARRLVLVGYTYRCSGFGYIYNPNGNPAFHGSKMRNLVSIIICQDFLGIFSSCRYSSIGTSAIRSILPSLRRYQEFHAKVSVKNIVLRSFCKHRDNRFDLTITFLVACKRHDTTIHRKIVHDERELNRVLKIDGVQLIGINNRSLETFKVDISNTKRLLEKHGDIIREKGILVVGESGLFTPEDVQNAGVSAILVGESLVKQENPGQAIAGLYGKELLH</sequence>
<accession>J3MVW5</accession>
<protein>
    <recommendedName>
        <fullName evidence="3">indole-3-glycerol-phosphate synthase</fullName>
        <ecNumber evidence="3">4.1.1.48</ecNumber>
    </recommendedName>
</protein>
<dbReference type="InterPro" id="IPR045186">
    <property type="entry name" value="Indole-3-glycerol_P_synth"/>
</dbReference>
<evidence type="ECO:0000256" key="3">
    <source>
        <dbReference type="ARBA" id="ARBA00012362"/>
    </source>
</evidence>
<dbReference type="Proteomes" id="UP000006038">
    <property type="component" value="Chromosome 9"/>
</dbReference>
<dbReference type="OMA" id="FVIIETF"/>
<keyword evidence="7" id="KW-0057">Aromatic amino acid biosynthesis</keyword>
<dbReference type="eggNOG" id="KOG4201">
    <property type="taxonomic scope" value="Eukaryota"/>
</dbReference>
<evidence type="ECO:0000256" key="4">
    <source>
        <dbReference type="ARBA" id="ARBA00022605"/>
    </source>
</evidence>
<dbReference type="InterPro" id="IPR013785">
    <property type="entry name" value="Aldolase_TIM"/>
</dbReference>
<dbReference type="HAMAP" id="MF_00134_B">
    <property type="entry name" value="IGPS_B"/>
    <property type="match status" value="1"/>
</dbReference>
<evidence type="ECO:0000313" key="11">
    <source>
        <dbReference type="Proteomes" id="UP000006038"/>
    </source>
</evidence>
<evidence type="ECO:0000256" key="8">
    <source>
        <dbReference type="ARBA" id="ARBA00023239"/>
    </source>
</evidence>
<dbReference type="EnsemblPlants" id="OB09G11440.1">
    <property type="protein sequence ID" value="OB09G11440.1"/>
    <property type="gene ID" value="OB09G11440"/>
</dbReference>
<comment type="catalytic activity">
    <reaction evidence="1">
        <text>1-(2-carboxyphenylamino)-1-deoxy-D-ribulose 5-phosphate + H(+) = (1S,2R)-1-C-(indol-3-yl)glycerol 3-phosphate + CO2 + H2O</text>
        <dbReference type="Rhea" id="RHEA:23476"/>
        <dbReference type="ChEBI" id="CHEBI:15377"/>
        <dbReference type="ChEBI" id="CHEBI:15378"/>
        <dbReference type="ChEBI" id="CHEBI:16526"/>
        <dbReference type="ChEBI" id="CHEBI:58613"/>
        <dbReference type="ChEBI" id="CHEBI:58866"/>
        <dbReference type="EC" id="4.1.1.48"/>
    </reaction>
</comment>
<dbReference type="SUPFAM" id="SSF51366">
    <property type="entry name" value="Ribulose-phoshate binding barrel"/>
    <property type="match status" value="2"/>
</dbReference>
<proteinExistence type="inferred from homology"/>
<keyword evidence="4" id="KW-0028">Amino-acid biosynthesis</keyword>
<reference evidence="10" key="2">
    <citation type="submission" date="2013-04" db="UniProtKB">
        <authorList>
            <consortium name="EnsemblPlants"/>
        </authorList>
    </citation>
    <scope>IDENTIFICATION</scope>
</reference>
<dbReference type="EC" id="4.1.1.48" evidence="3"/>
<dbReference type="Gene3D" id="3.20.20.70">
    <property type="entry name" value="Aldolase class I"/>
    <property type="match status" value="2"/>
</dbReference>
<dbReference type="HOGENOM" id="CLU_034247_1_0_1"/>
<evidence type="ECO:0000256" key="5">
    <source>
        <dbReference type="ARBA" id="ARBA00022793"/>
    </source>
</evidence>
<dbReference type="InterPro" id="IPR001468">
    <property type="entry name" value="Indole-3-GlycerolPSynthase_CS"/>
</dbReference>
<feature type="domain" description="Indole-3-glycerol phosphate synthase" evidence="9">
    <location>
        <begin position="108"/>
        <end position="351"/>
    </location>
</feature>
<organism evidence="10">
    <name type="scientific">Oryza brachyantha</name>
    <name type="common">malo sina</name>
    <dbReference type="NCBI Taxonomy" id="4533"/>
    <lineage>
        <taxon>Eukaryota</taxon>
        <taxon>Viridiplantae</taxon>
        <taxon>Streptophyta</taxon>
        <taxon>Embryophyta</taxon>
        <taxon>Tracheophyta</taxon>
        <taxon>Spermatophyta</taxon>
        <taxon>Magnoliopsida</taxon>
        <taxon>Liliopsida</taxon>
        <taxon>Poales</taxon>
        <taxon>Poaceae</taxon>
        <taxon>BOP clade</taxon>
        <taxon>Oryzoideae</taxon>
        <taxon>Oryzeae</taxon>
        <taxon>Oryzinae</taxon>
        <taxon>Oryza</taxon>
    </lineage>
</organism>
<comment type="pathway">
    <text evidence="2">Amino-acid biosynthesis; L-tryptophan biosynthesis; L-tryptophan from chorismate: step 4/5.</text>
</comment>
<dbReference type="PROSITE" id="PS00614">
    <property type="entry name" value="IGPS"/>
    <property type="match status" value="1"/>
</dbReference>
<dbReference type="GO" id="GO:0004425">
    <property type="term" value="F:indole-3-glycerol-phosphate synthase activity"/>
    <property type="evidence" value="ECO:0007669"/>
    <property type="project" value="UniProtKB-EC"/>
</dbReference>
<dbReference type="Gramene" id="OB09G11440.1">
    <property type="protein sequence ID" value="OB09G11440.1"/>
    <property type="gene ID" value="OB09G11440"/>
</dbReference>
<dbReference type="STRING" id="4533.J3MVW5"/>
<evidence type="ECO:0000256" key="2">
    <source>
        <dbReference type="ARBA" id="ARBA00004696"/>
    </source>
</evidence>
<dbReference type="AlphaFoldDB" id="J3MVW5"/>
<dbReference type="InterPro" id="IPR013798">
    <property type="entry name" value="Indole-3-glycerol_P_synth_dom"/>
</dbReference>
<dbReference type="PANTHER" id="PTHR22854:SF14">
    <property type="entry name" value="INDOLE-3-GLYCEROL-PHOSPHATE SYNTHASE"/>
    <property type="match status" value="1"/>
</dbReference>
<evidence type="ECO:0000256" key="1">
    <source>
        <dbReference type="ARBA" id="ARBA00001633"/>
    </source>
</evidence>
<keyword evidence="11" id="KW-1185">Reference proteome</keyword>
<evidence type="ECO:0000259" key="9">
    <source>
        <dbReference type="Pfam" id="PF00218"/>
    </source>
</evidence>
<keyword evidence="5" id="KW-0210">Decarboxylase</keyword>
<dbReference type="CDD" id="cd00331">
    <property type="entry name" value="IGPS"/>
    <property type="match status" value="1"/>
</dbReference>
<evidence type="ECO:0000256" key="6">
    <source>
        <dbReference type="ARBA" id="ARBA00022822"/>
    </source>
</evidence>